<dbReference type="eggNOG" id="COG1940">
    <property type="taxonomic scope" value="Bacteria"/>
</dbReference>
<gene>
    <name evidence="3" type="ORF">BF93_12515</name>
</gene>
<evidence type="ECO:0000256" key="2">
    <source>
        <dbReference type="SAM" id="SignalP"/>
    </source>
</evidence>
<reference evidence="3 4" key="1">
    <citation type="submission" date="2014-02" db="EMBL/GenBank/DDBJ databases">
        <title>Genome sequence of Brachybacterium phenoliresistens strain W13A50.</title>
        <authorList>
            <person name="Wang X."/>
        </authorList>
    </citation>
    <scope>NUCLEOTIDE SEQUENCE [LARGE SCALE GENOMIC DNA]</scope>
    <source>
        <strain evidence="3 4">W13A50</strain>
    </source>
</reference>
<dbReference type="RefSeq" id="WP_038370961.1">
    <property type="nucleotide sequence ID" value="NZ_KK069989.1"/>
</dbReference>
<dbReference type="Gene3D" id="1.10.10.10">
    <property type="entry name" value="Winged helix-like DNA-binding domain superfamily/Winged helix DNA-binding domain"/>
    <property type="match status" value="1"/>
</dbReference>
<keyword evidence="4" id="KW-1185">Reference proteome</keyword>
<dbReference type="EMBL" id="JDYK01000003">
    <property type="protein sequence ID" value="EWS82412.1"/>
    <property type="molecule type" value="Genomic_DNA"/>
</dbReference>
<dbReference type="STRING" id="396014.BF93_12515"/>
<sequence>MTQSTARSPRLLRRINTGLLLRFALASTDFTAAEAMAASGLTRATVLGVCGDLVAAGWLEEIEDSRVAGLSQRGRPARRYRLREGVGAVVGVDAGENRFAAAVANLHGEVLAFQHRRVDPSEVDRDERVVIVRDLIRGVLADAGVAASSLLITVVGIPAPVDAEGRSPEDQNIFWTMMNSGFQDHLEGFVVLENDANLAALAEQAANPGRNVATLLSGERFGAGLVVDGRLLRGGRGGAGEMRFLDLLVREDDLDLGSADGVGALARRWAQTELSRSDAPSVLRRLPLDQVDAEAVFAAARDGDALAEDILRRLGGRIAQIAMVLESILDVEKVVVAGGIAAAIGPVLGHARSILEAQFQPPFPELVASGLGRDVIVRGAVELALSRIREAPLDFLPAGAEA</sequence>
<dbReference type="AlphaFoldDB" id="Z9JX97"/>
<dbReference type="Gene3D" id="3.30.420.40">
    <property type="match status" value="2"/>
</dbReference>
<dbReference type="PATRIC" id="fig|396014.3.peg.1010"/>
<keyword evidence="2" id="KW-0732">Signal</keyword>
<comment type="similarity">
    <text evidence="1">Belongs to the ROK (NagC/XylR) family.</text>
</comment>
<name>Z9JX97_9MICO</name>
<dbReference type="PANTHER" id="PTHR18964">
    <property type="entry name" value="ROK (REPRESSOR, ORF, KINASE) FAMILY"/>
    <property type="match status" value="1"/>
</dbReference>
<evidence type="ECO:0000313" key="4">
    <source>
        <dbReference type="Proteomes" id="UP000023067"/>
    </source>
</evidence>
<protein>
    <submittedName>
        <fullName evidence="3">ROK family transcriptional regulator</fullName>
    </submittedName>
</protein>
<evidence type="ECO:0000313" key="3">
    <source>
        <dbReference type="EMBL" id="EWS82412.1"/>
    </source>
</evidence>
<dbReference type="InterPro" id="IPR000600">
    <property type="entry name" value="ROK"/>
</dbReference>
<dbReference type="Pfam" id="PF00480">
    <property type="entry name" value="ROK"/>
    <property type="match status" value="1"/>
</dbReference>
<dbReference type="OrthoDB" id="37575at2"/>
<evidence type="ECO:0000256" key="1">
    <source>
        <dbReference type="ARBA" id="ARBA00006479"/>
    </source>
</evidence>
<dbReference type="InterPro" id="IPR043129">
    <property type="entry name" value="ATPase_NBD"/>
</dbReference>
<feature type="chain" id="PRO_5039529354" evidence="2">
    <location>
        <begin position="33"/>
        <end position="402"/>
    </location>
</feature>
<accession>Z9JX97</accession>
<proteinExistence type="inferred from homology"/>
<comment type="caution">
    <text evidence="3">The sequence shown here is derived from an EMBL/GenBank/DDBJ whole genome shotgun (WGS) entry which is preliminary data.</text>
</comment>
<dbReference type="InterPro" id="IPR036388">
    <property type="entry name" value="WH-like_DNA-bd_sf"/>
</dbReference>
<feature type="signal peptide" evidence="2">
    <location>
        <begin position="1"/>
        <end position="32"/>
    </location>
</feature>
<organism evidence="3 4">
    <name type="scientific">Brachybacterium phenoliresistens</name>
    <dbReference type="NCBI Taxonomy" id="396014"/>
    <lineage>
        <taxon>Bacteria</taxon>
        <taxon>Bacillati</taxon>
        <taxon>Actinomycetota</taxon>
        <taxon>Actinomycetes</taxon>
        <taxon>Micrococcales</taxon>
        <taxon>Dermabacteraceae</taxon>
        <taxon>Brachybacterium</taxon>
    </lineage>
</organism>
<dbReference type="Proteomes" id="UP000023067">
    <property type="component" value="Unassembled WGS sequence"/>
</dbReference>
<dbReference type="PANTHER" id="PTHR18964:SF149">
    <property type="entry name" value="BIFUNCTIONAL UDP-N-ACETYLGLUCOSAMINE 2-EPIMERASE_N-ACETYLMANNOSAMINE KINASE"/>
    <property type="match status" value="1"/>
</dbReference>
<dbReference type="SUPFAM" id="SSF53067">
    <property type="entry name" value="Actin-like ATPase domain"/>
    <property type="match status" value="1"/>
</dbReference>
<dbReference type="HOGENOM" id="CLU_036604_13_3_11"/>